<evidence type="ECO:0000256" key="4">
    <source>
        <dbReference type="ARBA" id="ARBA00023002"/>
    </source>
</evidence>
<evidence type="ECO:0008006" key="8">
    <source>
        <dbReference type="Google" id="ProtNLM"/>
    </source>
</evidence>
<feature type="non-terminal residue" evidence="6">
    <location>
        <position position="365"/>
    </location>
</feature>
<evidence type="ECO:0000313" key="7">
    <source>
        <dbReference type="Proteomes" id="UP000284706"/>
    </source>
</evidence>
<dbReference type="EMBL" id="NHYE01004516">
    <property type="protein sequence ID" value="PPQ84183.1"/>
    <property type="molecule type" value="Genomic_DNA"/>
</dbReference>
<dbReference type="Gene3D" id="1.10.630.10">
    <property type="entry name" value="Cytochrome P450"/>
    <property type="match status" value="1"/>
</dbReference>
<organism evidence="6 7">
    <name type="scientific">Gymnopilus dilepis</name>
    <dbReference type="NCBI Taxonomy" id="231916"/>
    <lineage>
        <taxon>Eukaryota</taxon>
        <taxon>Fungi</taxon>
        <taxon>Dikarya</taxon>
        <taxon>Basidiomycota</taxon>
        <taxon>Agaricomycotina</taxon>
        <taxon>Agaricomycetes</taxon>
        <taxon>Agaricomycetidae</taxon>
        <taxon>Agaricales</taxon>
        <taxon>Agaricineae</taxon>
        <taxon>Hymenogastraceae</taxon>
        <taxon>Gymnopilus</taxon>
    </lineage>
</organism>
<dbReference type="PANTHER" id="PTHR46206">
    <property type="entry name" value="CYTOCHROME P450"/>
    <property type="match status" value="1"/>
</dbReference>
<protein>
    <recommendedName>
        <fullName evidence="8">Cytochrome P450</fullName>
    </recommendedName>
</protein>
<evidence type="ECO:0000256" key="1">
    <source>
        <dbReference type="ARBA" id="ARBA00001971"/>
    </source>
</evidence>
<proteinExistence type="inferred from homology"/>
<evidence type="ECO:0000313" key="6">
    <source>
        <dbReference type="EMBL" id="PPQ84183.1"/>
    </source>
</evidence>
<keyword evidence="4" id="KW-0560">Oxidoreductase</keyword>
<reference evidence="6 7" key="1">
    <citation type="journal article" date="2018" name="Evol. Lett.">
        <title>Horizontal gene cluster transfer increased hallucinogenic mushroom diversity.</title>
        <authorList>
            <person name="Reynolds H.T."/>
            <person name="Vijayakumar V."/>
            <person name="Gluck-Thaler E."/>
            <person name="Korotkin H.B."/>
            <person name="Matheny P.B."/>
            <person name="Slot J.C."/>
        </authorList>
    </citation>
    <scope>NUCLEOTIDE SEQUENCE [LARGE SCALE GENOMIC DNA]</scope>
    <source>
        <strain evidence="6 7">SRW20</strain>
    </source>
</reference>
<keyword evidence="5" id="KW-0408">Iron</keyword>
<dbReference type="Pfam" id="PF00067">
    <property type="entry name" value="p450"/>
    <property type="match status" value="1"/>
</dbReference>
<accession>A0A409X078</accession>
<gene>
    <name evidence="6" type="ORF">CVT26_015253</name>
</gene>
<keyword evidence="3" id="KW-0479">Metal-binding</keyword>
<dbReference type="AlphaFoldDB" id="A0A409X078"/>
<dbReference type="GO" id="GO:0016705">
    <property type="term" value="F:oxidoreductase activity, acting on paired donors, with incorporation or reduction of molecular oxygen"/>
    <property type="evidence" value="ECO:0007669"/>
    <property type="project" value="InterPro"/>
</dbReference>
<evidence type="ECO:0000256" key="2">
    <source>
        <dbReference type="ARBA" id="ARBA00010617"/>
    </source>
</evidence>
<dbReference type="GO" id="GO:0005506">
    <property type="term" value="F:iron ion binding"/>
    <property type="evidence" value="ECO:0007669"/>
    <property type="project" value="InterPro"/>
</dbReference>
<sequence>MSSDIQETSQRGTCVLPSSQSADSIQDLLFQLNQVPTMGPSGFIFAIYNSIVFLLRGPALLEEANRRFGAEGIFKMQFFSGWNVFVLSPKYIADLRGCRDKDLSLYHAQNDILALDQTIGAPPSDEDDLHNKVLQRMLASNFSENGVDLHDESVKALADIFPLKDNEWHSVPCYDNVLHLITRVTNRFYVGEPLCRDPKYIALVMDFVQGVPKAGMSINLFPYIIRPFIGPLLSPLPRYEREATKLFGDMLRHRIAMFEKHGKSWEEKPVRYLFQWSGIHKLISTHHTQRDIITWFLEESEPHQRDPTKIAIRILRINFAGLMSTSFFLPQILFKLAEFPEYILRLRAQIDTVIQKYGCVRILEG</sequence>
<dbReference type="Proteomes" id="UP000284706">
    <property type="component" value="Unassembled WGS sequence"/>
</dbReference>
<dbReference type="InterPro" id="IPR036396">
    <property type="entry name" value="Cyt_P450_sf"/>
</dbReference>
<evidence type="ECO:0000256" key="3">
    <source>
        <dbReference type="ARBA" id="ARBA00022723"/>
    </source>
</evidence>
<dbReference type="GO" id="GO:0004497">
    <property type="term" value="F:monooxygenase activity"/>
    <property type="evidence" value="ECO:0007669"/>
    <property type="project" value="InterPro"/>
</dbReference>
<dbReference type="SUPFAM" id="SSF48264">
    <property type="entry name" value="Cytochrome P450"/>
    <property type="match status" value="1"/>
</dbReference>
<dbReference type="InterPro" id="IPR001128">
    <property type="entry name" value="Cyt_P450"/>
</dbReference>
<dbReference type="InParanoid" id="A0A409X078"/>
<evidence type="ECO:0000256" key="5">
    <source>
        <dbReference type="ARBA" id="ARBA00023004"/>
    </source>
</evidence>
<dbReference type="GO" id="GO:0020037">
    <property type="term" value="F:heme binding"/>
    <property type="evidence" value="ECO:0007669"/>
    <property type="project" value="InterPro"/>
</dbReference>
<dbReference type="STRING" id="231916.A0A409X078"/>
<keyword evidence="7" id="KW-1185">Reference proteome</keyword>
<dbReference type="OrthoDB" id="1844152at2759"/>
<comment type="caution">
    <text evidence="6">The sequence shown here is derived from an EMBL/GenBank/DDBJ whole genome shotgun (WGS) entry which is preliminary data.</text>
</comment>
<comment type="similarity">
    <text evidence="2">Belongs to the cytochrome P450 family.</text>
</comment>
<name>A0A409X078_9AGAR</name>
<comment type="cofactor">
    <cofactor evidence="1">
        <name>heme</name>
        <dbReference type="ChEBI" id="CHEBI:30413"/>
    </cofactor>
</comment>